<gene>
    <name evidence="5" type="ORF">DSCO28_25270</name>
</gene>
<dbReference type="AlphaFoldDB" id="A0A5K7ZLX2"/>
<dbReference type="KEGG" id="dov:DSCO28_25270"/>
<dbReference type="SUPFAM" id="SSF53807">
    <property type="entry name" value="Helical backbone' metal receptor"/>
    <property type="match status" value="1"/>
</dbReference>
<accession>A0A5K7ZLX2</accession>
<protein>
    <recommendedName>
        <fullName evidence="4">Nitrogenase/oxidoreductase component 1 domain-containing protein</fullName>
    </recommendedName>
</protein>
<dbReference type="InterPro" id="IPR049939">
    <property type="entry name" value="NifE-like"/>
</dbReference>
<dbReference type="PANTHER" id="PTHR42956:SF1">
    <property type="entry name" value="NITROGENASE IRON-MOLYBDENUM COFACTOR BIOSYNTHESIS PROTEIN NIFE"/>
    <property type="match status" value="1"/>
</dbReference>
<dbReference type="Proteomes" id="UP000425960">
    <property type="component" value="Chromosome"/>
</dbReference>
<proteinExistence type="inferred from homology"/>
<dbReference type="InterPro" id="IPR000318">
    <property type="entry name" value="Nase_comp1_CS"/>
</dbReference>
<evidence type="ECO:0000313" key="5">
    <source>
        <dbReference type="EMBL" id="BBO81961.1"/>
    </source>
</evidence>
<dbReference type="Pfam" id="PF00148">
    <property type="entry name" value="Oxidored_nitro"/>
    <property type="match status" value="1"/>
</dbReference>
<dbReference type="PANTHER" id="PTHR42956">
    <property type="entry name" value="NITROGENASE IRON-MOLYBDENUM COFACTOR BIOSYNTHESIS PROTEIN NIFE"/>
    <property type="match status" value="1"/>
</dbReference>
<keyword evidence="2 3" id="KW-0535">Nitrogen fixation</keyword>
<dbReference type="GO" id="GO:0016163">
    <property type="term" value="F:nitrogenase activity"/>
    <property type="evidence" value="ECO:0007669"/>
    <property type="project" value="InterPro"/>
</dbReference>
<dbReference type="InterPro" id="IPR000510">
    <property type="entry name" value="Nase/OxRdtase_comp1"/>
</dbReference>
<organism evidence="5 6">
    <name type="scientific">Desulfosarcina ovata subsp. sediminis</name>
    <dbReference type="NCBI Taxonomy" id="885957"/>
    <lineage>
        <taxon>Bacteria</taxon>
        <taxon>Pseudomonadati</taxon>
        <taxon>Thermodesulfobacteriota</taxon>
        <taxon>Desulfobacteria</taxon>
        <taxon>Desulfobacterales</taxon>
        <taxon>Desulfosarcinaceae</taxon>
        <taxon>Desulfosarcina</taxon>
    </lineage>
</organism>
<name>A0A5K7ZLX2_9BACT</name>
<sequence>MPIEPLRGCKIFGAMKAFSGIRDIISLMHGPIGCYYGAAYHQLAQDESSLGVITSSITHDKEVVFGGEQKLGELIEKAQFLYGDKKLAILGCCVPAIIGDDIEAVKEEFAPDALHVDGAGFKGEEWQGYEDALLQLIGMMKKGEKKERTVNILGFDTVSPRARADAAELKRLVAKSGWWTNTVLCVNANSMQIENMPNVERNIVLGGYGLRLAEVMRERFGTPYEIVEMPYGKYLTREFLRKVTGSDAVYEEDIMPSLERAYLFIQKMYEMPVAVIADDARAIALSKFFEIELGCEVVVSAAISGSPLHPEKSVGLFEIDELLKGAETGCDRLRLILGTTFQKRIAAELDAALIRVSYPSFDDVSLYDEAPYMGYRGEIVIIEKILNLFLNKYSEEVW</sequence>
<reference evidence="5 6" key="1">
    <citation type="submission" date="2019-11" db="EMBL/GenBank/DDBJ databases">
        <title>Comparative genomics of hydrocarbon-degrading Desulfosarcina strains.</title>
        <authorList>
            <person name="Watanabe M."/>
            <person name="Kojima H."/>
            <person name="Fukui M."/>
        </authorList>
    </citation>
    <scope>NUCLEOTIDE SEQUENCE [LARGE SCALE GENOMIC DNA]</scope>
    <source>
        <strain evidence="5 6">28bB2T</strain>
    </source>
</reference>
<evidence type="ECO:0000256" key="3">
    <source>
        <dbReference type="RuleBase" id="RU004021"/>
    </source>
</evidence>
<dbReference type="RefSeq" id="WP_155322528.1">
    <property type="nucleotide sequence ID" value="NZ_AP021876.1"/>
</dbReference>
<dbReference type="EMBL" id="AP021876">
    <property type="protein sequence ID" value="BBO81961.1"/>
    <property type="molecule type" value="Genomic_DNA"/>
</dbReference>
<evidence type="ECO:0000259" key="4">
    <source>
        <dbReference type="Pfam" id="PF00148"/>
    </source>
</evidence>
<dbReference type="Gene3D" id="3.40.50.1980">
    <property type="entry name" value="Nitrogenase molybdenum iron protein domain"/>
    <property type="match status" value="3"/>
</dbReference>
<evidence type="ECO:0000313" key="6">
    <source>
        <dbReference type="Proteomes" id="UP000425960"/>
    </source>
</evidence>
<dbReference type="PROSITE" id="PS00699">
    <property type="entry name" value="NITROGENASE_1_1"/>
    <property type="match status" value="1"/>
</dbReference>
<dbReference type="CDD" id="cd00316">
    <property type="entry name" value="Oxidoreductase_nitrogenase"/>
    <property type="match status" value="1"/>
</dbReference>
<evidence type="ECO:0000256" key="2">
    <source>
        <dbReference type="ARBA" id="ARBA00023231"/>
    </source>
</evidence>
<comment type="similarity">
    <text evidence="1 3">Belongs to the NifD/NifK/NifE/NifN family.</text>
</comment>
<evidence type="ECO:0000256" key="1">
    <source>
        <dbReference type="ARBA" id="ARBA00011002"/>
    </source>
</evidence>
<feature type="domain" description="Nitrogenase/oxidoreductase component 1" evidence="4">
    <location>
        <begin position="9"/>
        <end position="389"/>
    </location>
</feature>